<name>A0A0G4GFW2_VITBC</name>
<dbReference type="Proteomes" id="UP000041254">
    <property type="component" value="Unassembled WGS sequence"/>
</dbReference>
<evidence type="ECO:0000313" key="2">
    <source>
        <dbReference type="Proteomes" id="UP000041254"/>
    </source>
</evidence>
<gene>
    <name evidence="1" type="ORF">Vbra_6249</name>
</gene>
<protein>
    <submittedName>
        <fullName evidence="1">Uncharacterized protein</fullName>
    </submittedName>
</protein>
<keyword evidence="2" id="KW-1185">Reference proteome</keyword>
<accession>A0A0G4GFW2</accession>
<reference evidence="1 2" key="1">
    <citation type="submission" date="2014-11" db="EMBL/GenBank/DDBJ databases">
        <authorList>
            <person name="Zhu J."/>
            <person name="Qi W."/>
            <person name="Song R."/>
        </authorList>
    </citation>
    <scope>NUCLEOTIDE SEQUENCE [LARGE SCALE GENOMIC DNA]</scope>
</reference>
<organism evidence="1 2">
    <name type="scientific">Vitrella brassicaformis (strain CCMP3155)</name>
    <dbReference type="NCBI Taxonomy" id="1169540"/>
    <lineage>
        <taxon>Eukaryota</taxon>
        <taxon>Sar</taxon>
        <taxon>Alveolata</taxon>
        <taxon>Colpodellida</taxon>
        <taxon>Vitrellaceae</taxon>
        <taxon>Vitrella</taxon>
    </lineage>
</organism>
<dbReference type="VEuPathDB" id="CryptoDB:Vbra_6249"/>
<dbReference type="AlphaFoldDB" id="A0A0G4GFW2"/>
<proteinExistence type="predicted"/>
<dbReference type="EMBL" id="CDMY01000655">
    <property type="protein sequence ID" value="CEM28404.1"/>
    <property type="molecule type" value="Genomic_DNA"/>
</dbReference>
<evidence type="ECO:0000313" key="1">
    <source>
        <dbReference type="EMBL" id="CEM28404.1"/>
    </source>
</evidence>
<dbReference type="InParanoid" id="A0A0G4GFW2"/>
<sequence length="562" mass="62251">MEACEDEPAAAATFSADLIASFGILYQQLFTAILEGGHATEIGRKLKEGTLEPGLENFKSEACDLPEAERQAETDRAQLMEITTRSAIHQATIDDFKRQERQFEASRERAAARGAAKLIGTTHLPSPYLLREKIFDEEELEKRSNGTAVFTHFSCVPSATCRQCCTQTFPTSLWSSPPRPTRRRLSDWTRWGGREDVCESRIRFPGSEKKFAFLCENLIGSTLVFIIYAPSLDLREEVMAALATPVDGTVPLQGMDKRTGFIVMDQQQSAREQTRLASKCRDDGQYLPLPSGHILAKEIDAALKSNLLAVDVLPIPNDARVRAPRQKSLTKLPQSEQRGEDVYCWEMSQFDGGHDDQKPALLPYQQTADSYTKQIRAVLARANPKPLEWQMAETALGKTRGCVVYVGEAVEGVIALLTAGCSRVYWSHGSRAVPPELLVCSSATPPHQTHHTQNQVLHLLNLKEDHPGSRLAQEGVGARPRLVFPENVKDFFKKHYQMTEPPSESVLLGGSLEELTKPTTKAVKRKPCCVRYRISGAVGRSCKPALPRLRGGRVPGLTCSPS</sequence>